<keyword evidence="2" id="KW-1185">Reference proteome</keyword>
<dbReference type="EMBL" id="ML003929">
    <property type="protein sequence ID" value="RKP33400.1"/>
    <property type="molecule type" value="Genomic_DNA"/>
</dbReference>
<organism evidence="1 2">
    <name type="scientific">Dimargaris cristalligena</name>
    <dbReference type="NCBI Taxonomy" id="215637"/>
    <lineage>
        <taxon>Eukaryota</taxon>
        <taxon>Fungi</taxon>
        <taxon>Fungi incertae sedis</taxon>
        <taxon>Zoopagomycota</taxon>
        <taxon>Kickxellomycotina</taxon>
        <taxon>Dimargaritomycetes</taxon>
        <taxon>Dimargaritales</taxon>
        <taxon>Dimargaritaceae</taxon>
        <taxon>Dimargaris</taxon>
    </lineage>
</organism>
<sequence length="182" mass="20423">MTVQDMSRSHRLTYARTHTLIIAANLCMDFEAATVGSVFDAFGQQLSPGFSSDDFDRWWDRGGNGPDVAELINRYVALSGHRLASHLTDAFERTDWRIARAPVEHSAFWDRILADWKQACADAYSELARIPAYSTNGLGQMELDVKHVVQSIKELVGEDSTLVQLLNEAIGAVHRRCLQRTD</sequence>
<dbReference type="Proteomes" id="UP000268162">
    <property type="component" value="Unassembled WGS sequence"/>
</dbReference>
<reference evidence="2" key="1">
    <citation type="journal article" date="2018" name="Nat. Microbiol.">
        <title>Leveraging single-cell genomics to expand the fungal tree of life.</title>
        <authorList>
            <person name="Ahrendt S.R."/>
            <person name="Quandt C.A."/>
            <person name="Ciobanu D."/>
            <person name="Clum A."/>
            <person name="Salamov A."/>
            <person name="Andreopoulos B."/>
            <person name="Cheng J.F."/>
            <person name="Woyke T."/>
            <person name="Pelin A."/>
            <person name="Henrissat B."/>
            <person name="Reynolds N.K."/>
            <person name="Benny G.L."/>
            <person name="Smith M.E."/>
            <person name="James T.Y."/>
            <person name="Grigoriev I.V."/>
        </authorList>
    </citation>
    <scope>NUCLEOTIDE SEQUENCE [LARGE SCALE GENOMIC DNA]</scope>
    <source>
        <strain evidence="2">RSA 468</strain>
    </source>
</reference>
<name>A0A4P9ZMB4_9FUNG</name>
<dbReference type="AlphaFoldDB" id="A0A4P9ZMB4"/>
<accession>A0A4P9ZMB4</accession>
<evidence type="ECO:0000313" key="2">
    <source>
        <dbReference type="Proteomes" id="UP000268162"/>
    </source>
</evidence>
<protein>
    <submittedName>
        <fullName evidence="1">Uncharacterized protein</fullName>
    </submittedName>
</protein>
<evidence type="ECO:0000313" key="1">
    <source>
        <dbReference type="EMBL" id="RKP33400.1"/>
    </source>
</evidence>
<proteinExistence type="predicted"/>
<gene>
    <name evidence="1" type="ORF">BJ085DRAFT_28256</name>
</gene>